<comment type="caution">
    <text evidence="1">The sequence shown here is derived from an EMBL/GenBank/DDBJ whole genome shotgun (WGS) entry which is preliminary data.</text>
</comment>
<organism evidence="1 2">
    <name type="scientific">Streblomastix strix</name>
    <dbReference type="NCBI Taxonomy" id="222440"/>
    <lineage>
        <taxon>Eukaryota</taxon>
        <taxon>Metamonada</taxon>
        <taxon>Preaxostyla</taxon>
        <taxon>Oxymonadida</taxon>
        <taxon>Streblomastigidae</taxon>
        <taxon>Streblomastix</taxon>
    </lineage>
</organism>
<dbReference type="EMBL" id="SNRW01002598">
    <property type="protein sequence ID" value="KAA6392274.1"/>
    <property type="molecule type" value="Genomic_DNA"/>
</dbReference>
<proteinExistence type="predicted"/>
<gene>
    <name evidence="1" type="ORF">EZS28_012199</name>
</gene>
<name>A0A5J4WBF2_9EUKA</name>
<dbReference type="Proteomes" id="UP000324800">
    <property type="component" value="Unassembled WGS sequence"/>
</dbReference>
<reference evidence="1 2" key="1">
    <citation type="submission" date="2019-03" db="EMBL/GenBank/DDBJ databases">
        <title>Single cell metagenomics reveals metabolic interactions within the superorganism composed of flagellate Streblomastix strix and complex community of Bacteroidetes bacteria on its surface.</title>
        <authorList>
            <person name="Treitli S.C."/>
            <person name="Kolisko M."/>
            <person name="Husnik F."/>
            <person name="Keeling P."/>
            <person name="Hampl V."/>
        </authorList>
    </citation>
    <scope>NUCLEOTIDE SEQUENCE [LARGE SCALE GENOMIC DNA]</scope>
    <source>
        <strain evidence="1">ST1C</strain>
    </source>
</reference>
<sequence length="96" mass="10383">MSTLDQAGQGSYKTSDCTCIGIMLSTPLLIAAIVLSSTDIEANCAQYSILLPCLHPSAFDLTAKFSENLLSMHQKEMLYIVKLFQIGVAVIVANRT</sequence>
<protein>
    <submittedName>
        <fullName evidence="1">Uncharacterized protein</fullName>
    </submittedName>
</protein>
<accession>A0A5J4WBF2</accession>
<dbReference type="AlphaFoldDB" id="A0A5J4WBF2"/>
<evidence type="ECO:0000313" key="2">
    <source>
        <dbReference type="Proteomes" id="UP000324800"/>
    </source>
</evidence>
<evidence type="ECO:0000313" key="1">
    <source>
        <dbReference type="EMBL" id="KAA6392274.1"/>
    </source>
</evidence>